<evidence type="ECO:0000313" key="2">
    <source>
        <dbReference type="Proteomes" id="UP000186406"/>
    </source>
</evidence>
<organism evidence="1 2">
    <name type="scientific">Pseudoxanthobacter soli DSM 19599</name>
    <dbReference type="NCBI Taxonomy" id="1123029"/>
    <lineage>
        <taxon>Bacteria</taxon>
        <taxon>Pseudomonadati</taxon>
        <taxon>Pseudomonadota</taxon>
        <taxon>Alphaproteobacteria</taxon>
        <taxon>Hyphomicrobiales</taxon>
        <taxon>Segnochrobactraceae</taxon>
        <taxon>Pseudoxanthobacter</taxon>
    </lineage>
</organism>
<protein>
    <recommendedName>
        <fullName evidence="3">Permuted papain-like amidase enzyme, YaeF/YiiX, C92 family</fullName>
    </recommendedName>
</protein>
<evidence type="ECO:0008006" key="3">
    <source>
        <dbReference type="Google" id="ProtNLM"/>
    </source>
</evidence>
<dbReference type="EMBL" id="FRXO01000001">
    <property type="protein sequence ID" value="SHO59809.1"/>
    <property type="molecule type" value="Genomic_DNA"/>
</dbReference>
<gene>
    <name evidence="1" type="ORF">SAMN02745172_00073</name>
</gene>
<proteinExistence type="predicted"/>
<dbReference type="OrthoDB" id="7375594at2"/>
<dbReference type="Proteomes" id="UP000186406">
    <property type="component" value="Unassembled WGS sequence"/>
</dbReference>
<accession>A0A1M7Z4L8</accession>
<evidence type="ECO:0000313" key="1">
    <source>
        <dbReference type="EMBL" id="SHO59809.1"/>
    </source>
</evidence>
<keyword evidence="2" id="KW-1185">Reference proteome</keyword>
<dbReference type="RefSeq" id="WP_073625250.1">
    <property type="nucleotide sequence ID" value="NZ_FRXO01000001.1"/>
</dbReference>
<reference evidence="1 2" key="1">
    <citation type="submission" date="2016-12" db="EMBL/GenBank/DDBJ databases">
        <authorList>
            <person name="Song W.-J."/>
            <person name="Kurnit D.M."/>
        </authorList>
    </citation>
    <scope>NUCLEOTIDE SEQUENCE [LARGE SCALE GENOMIC DNA]</scope>
    <source>
        <strain evidence="1 2">DSM 19599</strain>
    </source>
</reference>
<name>A0A1M7Z4L8_9HYPH</name>
<sequence>MFGESYFKELFRKPATKPGGPIQPGDILIKHVTLSGIGLGILAGQAVGSAGLDARWVHAGIATSHDMIAEMDGHGLQHNCLATTDREFKYRVFRTAHRNVAIGACETAKMLLGFHANAKGRLTYSLSGAAKSITLSTNKVSNTDRINKILDALLSGRDVSLFCSELVVLCYLVALEQSSLLPRKQGASLPAMSQFFAYEPKEYSPAYLHEMLCDGKSLFSYVGDYQGMKWL</sequence>
<dbReference type="Gene3D" id="3.90.1720.10">
    <property type="entry name" value="endopeptidase domain like (from Nostoc punctiforme)"/>
    <property type="match status" value="1"/>
</dbReference>
<dbReference type="AlphaFoldDB" id="A0A1M7Z4L8"/>